<dbReference type="AlphaFoldDB" id="A0A6B0TWU8"/>
<organism evidence="1 2">
    <name type="scientific">Oceanomicrobium pacificus</name>
    <dbReference type="NCBI Taxonomy" id="2692916"/>
    <lineage>
        <taxon>Bacteria</taxon>
        <taxon>Pseudomonadati</taxon>
        <taxon>Pseudomonadota</taxon>
        <taxon>Alphaproteobacteria</taxon>
        <taxon>Rhodobacterales</taxon>
        <taxon>Paracoccaceae</taxon>
        <taxon>Oceanomicrobium</taxon>
    </lineage>
</organism>
<evidence type="ECO:0000313" key="2">
    <source>
        <dbReference type="Proteomes" id="UP000436016"/>
    </source>
</evidence>
<evidence type="ECO:0008006" key="3">
    <source>
        <dbReference type="Google" id="ProtNLM"/>
    </source>
</evidence>
<name>A0A6B0TWU8_9RHOB</name>
<keyword evidence="2" id="KW-1185">Reference proteome</keyword>
<accession>A0A6B0TWU8</accession>
<proteinExistence type="predicted"/>
<protein>
    <recommendedName>
        <fullName evidence="3">Sulfotransferase family protein</fullName>
    </recommendedName>
</protein>
<dbReference type="SUPFAM" id="SSF52540">
    <property type="entry name" value="P-loop containing nucleoside triphosphate hydrolases"/>
    <property type="match status" value="1"/>
</dbReference>
<evidence type="ECO:0000313" key="1">
    <source>
        <dbReference type="EMBL" id="MXU66205.1"/>
    </source>
</evidence>
<dbReference type="RefSeq" id="WP_160855486.1">
    <property type="nucleotide sequence ID" value="NZ_WUWG01000005.1"/>
</dbReference>
<dbReference type="EMBL" id="WUWG01000005">
    <property type="protein sequence ID" value="MXU66205.1"/>
    <property type="molecule type" value="Genomic_DNA"/>
</dbReference>
<dbReference type="Proteomes" id="UP000436016">
    <property type="component" value="Unassembled WGS sequence"/>
</dbReference>
<comment type="caution">
    <text evidence="1">The sequence shown here is derived from an EMBL/GenBank/DDBJ whole genome shotgun (WGS) entry which is preliminary data.</text>
</comment>
<reference evidence="1 2" key="1">
    <citation type="submission" date="2019-12" db="EMBL/GenBank/DDBJ databases">
        <title>Strain KN286 was isolated from seawater, which was collected from Caroline Seamount in the tropical western Pacific.</title>
        <authorList>
            <person name="Wang Q."/>
        </authorList>
    </citation>
    <scope>NUCLEOTIDE SEQUENCE [LARGE SCALE GENOMIC DNA]</scope>
    <source>
        <strain evidence="1 2">KN286</strain>
    </source>
</reference>
<dbReference type="InterPro" id="IPR027417">
    <property type="entry name" value="P-loop_NTPase"/>
</dbReference>
<gene>
    <name evidence="1" type="ORF">GSH16_12195</name>
</gene>
<sequence>MLDYEIALHIGAHKTATTSLQRSLRRNPLSLQKCGAAFLPTLEYRRLLTPIENRYRDGGDAAGAKAAFRAILDDHATGRQRLILSEENLLVLAKPFDTRGLYPRAVDRIGRTRELIGNRPVMHFLTIRSLSGWLPSIYGEYIRHFGYEPFETFHARAGDNPLSWADLASAIRAALPDGDTLSVLTFDTYLAAPRKALRPMIGKGWLRGFRPVSRALRPGLSAAAMAQVAAEGPATPRAEMKALFEAAAAAAPRENGAAPYRPLDADTCAALDAAFAEDCVRIEAHPDIRFLG</sequence>